<gene>
    <name evidence="1" type="ordered locus">MODMU_4946</name>
</gene>
<dbReference type="OrthoDB" id="5192751at2"/>
<dbReference type="InterPro" id="IPR022536">
    <property type="entry name" value="EspC"/>
</dbReference>
<protein>
    <submittedName>
        <fullName evidence="1">Uncharacterized protein</fullName>
    </submittedName>
</protein>
<dbReference type="EMBL" id="FO203431">
    <property type="protein sequence ID" value="CCH90326.1"/>
    <property type="molecule type" value="Genomic_DNA"/>
</dbReference>
<dbReference type="Proteomes" id="UP000006461">
    <property type="component" value="Chromosome"/>
</dbReference>
<evidence type="ECO:0000313" key="1">
    <source>
        <dbReference type="EMBL" id="CCH90326.1"/>
    </source>
</evidence>
<reference evidence="1 2" key="1">
    <citation type="journal article" date="2012" name="J. Bacteriol.">
        <title>Genome Sequence of Radiation-Resistant Modestobacter marinus Strain BC501, a Representative Actinobacterium That Thrives on Calcareous Stone Surfaces.</title>
        <authorList>
            <person name="Normand P."/>
            <person name="Gury J."/>
            <person name="Pujic P."/>
            <person name="Chouaia B."/>
            <person name="Crotti E."/>
            <person name="Brusetti L."/>
            <person name="Daffonchio D."/>
            <person name="Vacherie B."/>
            <person name="Barbe V."/>
            <person name="Medigue C."/>
            <person name="Calteau A."/>
            <person name="Ghodhbane-Gtari F."/>
            <person name="Essoussi I."/>
            <person name="Nouioui I."/>
            <person name="Abbassi-Ghozzi I."/>
            <person name="Gtari M."/>
        </authorList>
    </citation>
    <scope>NUCLEOTIDE SEQUENCE [LARGE SCALE GENOMIC DNA]</scope>
    <source>
        <strain evidence="2">BC 501</strain>
    </source>
</reference>
<dbReference type="KEGG" id="mmar:MODMU_4946"/>
<keyword evidence="2" id="KW-1185">Reference proteome</keyword>
<proteinExistence type="predicted"/>
<dbReference type="AlphaFoldDB" id="I4F3W3"/>
<dbReference type="Pfam" id="PF10824">
    <property type="entry name" value="T7SS_ESX_EspC"/>
    <property type="match status" value="1"/>
</dbReference>
<sequence>MAIEVVPAELYALAGVLDGAAVQAARVATAADADPVGGPLGPAVAGFCETARTAGRCLAGELGWLSAAVTTAADSWLGLDERLLPVLGRGVAQ</sequence>
<dbReference type="GO" id="GO:0009306">
    <property type="term" value="P:protein secretion"/>
    <property type="evidence" value="ECO:0007669"/>
    <property type="project" value="InterPro"/>
</dbReference>
<name>I4F3W3_MODI5</name>
<dbReference type="STRING" id="477641.MODMU_4946"/>
<dbReference type="HOGENOM" id="CLU_2396432_0_0_11"/>
<evidence type="ECO:0000313" key="2">
    <source>
        <dbReference type="Proteomes" id="UP000006461"/>
    </source>
</evidence>
<accession>I4F3W3</accession>
<organism evidence="1 2">
    <name type="scientific">Modestobacter italicus (strain DSM 44449 / CECT 9708 / BC 501)</name>
    <dbReference type="NCBI Taxonomy" id="2732864"/>
    <lineage>
        <taxon>Bacteria</taxon>
        <taxon>Bacillati</taxon>
        <taxon>Actinomycetota</taxon>
        <taxon>Actinomycetes</taxon>
        <taxon>Geodermatophilales</taxon>
        <taxon>Geodermatophilaceae</taxon>
        <taxon>Modestobacter</taxon>
    </lineage>
</organism>